<protein>
    <submittedName>
        <fullName evidence="1">Uncharacterized protein</fullName>
    </submittedName>
</protein>
<organism evidence="1 2">
    <name type="scientific">Bizionia saleffrena</name>
    <dbReference type="NCBI Taxonomy" id="291189"/>
    <lineage>
        <taxon>Bacteria</taxon>
        <taxon>Pseudomonadati</taxon>
        <taxon>Bacteroidota</taxon>
        <taxon>Flavobacteriia</taxon>
        <taxon>Flavobacteriales</taxon>
        <taxon>Flavobacteriaceae</taxon>
        <taxon>Bizionia</taxon>
    </lineage>
</organism>
<comment type="caution">
    <text evidence="1">The sequence shown here is derived from an EMBL/GenBank/DDBJ whole genome shotgun (WGS) entry which is preliminary data.</text>
</comment>
<evidence type="ECO:0000313" key="2">
    <source>
        <dbReference type="Proteomes" id="UP000323324"/>
    </source>
</evidence>
<reference evidence="1 2" key="1">
    <citation type="submission" date="2019-08" db="EMBL/GenBank/DDBJ databases">
        <title>Genomes of Antarctic Bizionia species.</title>
        <authorList>
            <person name="Bowman J.P."/>
        </authorList>
    </citation>
    <scope>NUCLEOTIDE SEQUENCE [LARGE SCALE GENOMIC DNA]</scope>
    <source>
        <strain evidence="1 2">HFD</strain>
    </source>
</reference>
<sequence length="102" mass="11831">MFFGLGKSQAQSYTEDSLQIKAYTEIKFIESVAEHITLKKVFCDYCSEFQTQKIGEEALRRADLEKYDSQNRLKNGYKKLAVYIRISKDDFASIVPETETDK</sequence>
<dbReference type="Proteomes" id="UP000323324">
    <property type="component" value="Unassembled WGS sequence"/>
</dbReference>
<evidence type="ECO:0000313" key="1">
    <source>
        <dbReference type="EMBL" id="TYB76818.1"/>
    </source>
</evidence>
<dbReference type="EMBL" id="VSKM01000004">
    <property type="protein sequence ID" value="TYB76818.1"/>
    <property type="molecule type" value="Genomic_DNA"/>
</dbReference>
<keyword evidence="2" id="KW-1185">Reference proteome</keyword>
<proteinExistence type="predicted"/>
<gene>
    <name evidence="1" type="ORF">ES676_04515</name>
</gene>
<accession>A0A8H2LE10</accession>
<name>A0A8H2LE10_9FLAO</name>
<dbReference type="AlphaFoldDB" id="A0A8H2LE10"/>